<name>A0A4Y7X9Z1_9GAMM</name>
<dbReference type="Proteomes" id="UP000297834">
    <property type="component" value="Unassembled WGS sequence"/>
</dbReference>
<keyword evidence="1" id="KW-0732">Signal</keyword>
<dbReference type="STRING" id="1120977.GCA_000619845_01674"/>
<evidence type="ECO:0000313" key="3">
    <source>
        <dbReference type="EMBL" id="TEU24775.1"/>
    </source>
</evidence>
<comment type="caution">
    <text evidence="3">The sequence shown here is derived from an EMBL/GenBank/DDBJ whole genome shotgun (WGS) entry which is preliminary data.</text>
</comment>
<gene>
    <name evidence="3" type="ORF">E2B99_11835</name>
</gene>
<dbReference type="Pfam" id="PF19657">
    <property type="entry name" value="DUF6160"/>
    <property type="match status" value="1"/>
</dbReference>
<sequence length="768" mass="80655">MTFNNKRSRYFALSTLAGSLLLAQGSAYALQEMNEQDMRKIDGQDGIYIGTEYDRIDVDKVYWEDKAGTASNSEESLRAYANGVSITPNVAGEKIGAGISINTGSNGTTTGIDLDVNATLGTVAVNSLQICNETAANETAAGCDPSIGSLALQSSTPVQFHLNSQDGFFSETGQAELTLGLRNINVYLGQQQSPSITNQLIMRNFNFNFFGQGNMFVSDTGGLRFQTGPTGYVDFTRVNDPQYTGGSFNGSNPGLNLEFMHKSNAVAGVYSTDGAKGIIRVGASGRMKNAYLVVRGVDARDASNNILGYASNTTAAGSGSNASVIGSTGIGFRMKGEFTRDAADADGGTPTTLELGGAGKNAYGVEFGKLTPLLTRTTEGGALNSGRAYFDSGDVYINLANTKTLSMPENSVLNTSKIGNTDTLTKPVDYTQQIHGQTSNPSSVVIGVRGMEFQALSRRARFIVSSDVTSGMNGYIAPNAGLDNTWGIGLPIYNLNANIATYGTTYTGLLADGSTVTGSQRLGFAAALSTEGVSSDGSKTTSIFLIDGGPNANDGGNPTDYYFGLRNIDMYLKGYGSVGVENGKLNVDMPNLLIAMSTEIAAGYLPGAKYKTCPDNGGSCYSPLDNFKQKTDVLFGLKIKLDGAMNFALVPSEAGSLSGPQEGANRLGFIGSYNINNGAVQIVEPTDGSILGLDNISGRVGFDNAIVVNQDNVGFNVGLKFNPNQTPGDVFRVKDINLYPAGGTAQRLGEMVITGGTLNANMTIVPRN</sequence>
<evidence type="ECO:0000259" key="2">
    <source>
        <dbReference type="Pfam" id="PF19657"/>
    </source>
</evidence>
<accession>A0A4Y7X9Z1</accession>
<dbReference type="RefSeq" id="WP_134245156.1">
    <property type="nucleotide sequence ID" value="NZ_SNTY01000058.1"/>
</dbReference>
<keyword evidence="4" id="KW-1185">Reference proteome</keyword>
<evidence type="ECO:0000313" key="4">
    <source>
        <dbReference type="Proteomes" id="UP000297834"/>
    </source>
</evidence>
<protein>
    <recommendedName>
        <fullName evidence="2">DUF6160 domain-containing protein</fullName>
    </recommendedName>
</protein>
<dbReference type="InterPro" id="IPR046158">
    <property type="entry name" value="DUF6160"/>
</dbReference>
<feature type="signal peptide" evidence="1">
    <location>
        <begin position="1"/>
        <end position="29"/>
    </location>
</feature>
<reference evidence="3 4" key="1">
    <citation type="submission" date="2019-03" db="EMBL/GenBank/DDBJ databases">
        <title>Alkanindiges illinoisensis: a potential pathogenic isolated from ascites of a gastric cancer patient with abdominal metastasis.</title>
        <authorList>
            <person name="Hu X."/>
            <person name="Yang B."/>
            <person name="Yan X."/>
            <person name="Lin L."/>
            <person name="Zhao H."/>
            <person name="Zhou F."/>
            <person name="Su B."/>
            <person name="Chen J."/>
            <person name="Rui Y."/>
            <person name="Wang Q."/>
            <person name="Zheng L."/>
        </authorList>
    </citation>
    <scope>NUCLEOTIDE SEQUENCE [LARGE SCALE GENOMIC DNA]</scope>
    <source>
        <strain evidence="3 4">NFYY 23406</strain>
    </source>
</reference>
<dbReference type="OrthoDB" id="6704624at2"/>
<organism evidence="3 4">
    <name type="scientific">Alkanindiges illinoisensis</name>
    <dbReference type="NCBI Taxonomy" id="197183"/>
    <lineage>
        <taxon>Bacteria</taxon>
        <taxon>Pseudomonadati</taxon>
        <taxon>Pseudomonadota</taxon>
        <taxon>Gammaproteobacteria</taxon>
        <taxon>Moraxellales</taxon>
        <taxon>Moraxellaceae</taxon>
        <taxon>Alkanindiges</taxon>
    </lineage>
</organism>
<feature type="chain" id="PRO_5021485126" description="DUF6160 domain-containing protein" evidence="1">
    <location>
        <begin position="30"/>
        <end position="768"/>
    </location>
</feature>
<proteinExistence type="predicted"/>
<evidence type="ECO:0000256" key="1">
    <source>
        <dbReference type="SAM" id="SignalP"/>
    </source>
</evidence>
<dbReference type="EMBL" id="SNTY01000058">
    <property type="protein sequence ID" value="TEU24775.1"/>
    <property type="molecule type" value="Genomic_DNA"/>
</dbReference>
<dbReference type="AlphaFoldDB" id="A0A4Y7X9Z1"/>
<feature type="domain" description="DUF6160" evidence="2">
    <location>
        <begin position="14"/>
        <end position="72"/>
    </location>
</feature>